<keyword evidence="3 6" id="KW-1133">Transmembrane helix</keyword>
<sequence length="373" mass="41918">MTPPPGVYSNFKNPPTLMGPVIATSTVLLVLTTSLVVARAYVKTFLVRGQFVEDYLCYGAWAGLCAYIGVFVHNADFGYARHMWDVTQPQFMRIMYLLHVMYALYSPITLAAKLSVLLQIKRIFTTKVKTVFWWVIWGSIIANVLFYAGLFFSYVFQCHPREKIWNNSVEGHCVNAIGLNLASGILNVISDIEALLLPIWGIWNLQMPMKKKIGVLAVFGVGSIACVIGVVGIYYRVELLREPDFTWICTQAALLVITEMAVVIFVGCFPSLPRLVRHIKGQREASRSYSSEPKSYPPKLRSDLNSFAKYMGPRADPTETRNETQSNEHLELYEYSISRETGKDTKAAEDVELGNILKTVTVEQGIASPRPRP</sequence>
<evidence type="ECO:0000256" key="1">
    <source>
        <dbReference type="ARBA" id="ARBA00004141"/>
    </source>
</evidence>
<feature type="transmembrane region" description="Helical" evidence="6">
    <location>
        <begin position="130"/>
        <end position="156"/>
    </location>
</feature>
<proteinExistence type="inferred from homology"/>
<evidence type="ECO:0000313" key="9">
    <source>
        <dbReference type="Proteomes" id="UP000799770"/>
    </source>
</evidence>
<organism evidence="8 9">
    <name type="scientific">Lophiotrema nucula</name>
    <dbReference type="NCBI Taxonomy" id="690887"/>
    <lineage>
        <taxon>Eukaryota</taxon>
        <taxon>Fungi</taxon>
        <taxon>Dikarya</taxon>
        <taxon>Ascomycota</taxon>
        <taxon>Pezizomycotina</taxon>
        <taxon>Dothideomycetes</taxon>
        <taxon>Pleosporomycetidae</taxon>
        <taxon>Pleosporales</taxon>
        <taxon>Lophiotremataceae</taxon>
        <taxon>Lophiotrema</taxon>
    </lineage>
</organism>
<feature type="transmembrane region" description="Helical" evidence="6">
    <location>
        <begin position="54"/>
        <end position="74"/>
    </location>
</feature>
<reference evidence="8" key="1">
    <citation type="journal article" date="2020" name="Stud. Mycol.">
        <title>101 Dothideomycetes genomes: a test case for predicting lifestyles and emergence of pathogens.</title>
        <authorList>
            <person name="Haridas S."/>
            <person name="Albert R."/>
            <person name="Binder M."/>
            <person name="Bloem J."/>
            <person name="Labutti K."/>
            <person name="Salamov A."/>
            <person name="Andreopoulos B."/>
            <person name="Baker S."/>
            <person name="Barry K."/>
            <person name="Bills G."/>
            <person name="Bluhm B."/>
            <person name="Cannon C."/>
            <person name="Castanera R."/>
            <person name="Culley D."/>
            <person name="Daum C."/>
            <person name="Ezra D."/>
            <person name="Gonzalez J."/>
            <person name="Henrissat B."/>
            <person name="Kuo A."/>
            <person name="Liang C."/>
            <person name="Lipzen A."/>
            <person name="Lutzoni F."/>
            <person name="Magnuson J."/>
            <person name="Mondo S."/>
            <person name="Nolan M."/>
            <person name="Ohm R."/>
            <person name="Pangilinan J."/>
            <person name="Park H.-J."/>
            <person name="Ramirez L."/>
            <person name="Alfaro M."/>
            <person name="Sun H."/>
            <person name="Tritt A."/>
            <person name="Yoshinaga Y."/>
            <person name="Zwiers L.-H."/>
            <person name="Turgeon B."/>
            <person name="Goodwin S."/>
            <person name="Spatafora J."/>
            <person name="Crous P."/>
            <person name="Grigoriev I."/>
        </authorList>
    </citation>
    <scope>NUCLEOTIDE SEQUENCE</scope>
    <source>
        <strain evidence="8">CBS 627.86</strain>
    </source>
</reference>
<gene>
    <name evidence="8" type="ORF">BDV96DRAFT_492845</name>
</gene>
<evidence type="ECO:0000256" key="5">
    <source>
        <dbReference type="ARBA" id="ARBA00038359"/>
    </source>
</evidence>
<keyword evidence="4 6" id="KW-0472">Membrane</keyword>
<keyword evidence="9" id="KW-1185">Reference proteome</keyword>
<comment type="similarity">
    <text evidence="5">Belongs to the SAT4 family.</text>
</comment>
<name>A0A6A5Z8S5_9PLEO</name>
<dbReference type="OrthoDB" id="5342292at2759"/>
<feature type="transmembrane region" description="Helical" evidence="6">
    <location>
        <begin position="20"/>
        <end position="42"/>
    </location>
</feature>
<dbReference type="AlphaFoldDB" id="A0A6A5Z8S5"/>
<keyword evidence="2 6" id="KW-0812">Transmembrane</keyword>
<evidence type="ECO:0000256" key="3">
    <source>
        <dbReference type="ARBA" id="ARBA00022989"/>
    </source>
</evidence>
<dbReference type="EMBL" id="ML977323">
    <property type="protein sequence ID" value="KAF2115353.1"/>
    <property type="molecule type" value="Genomic_DNA"/>
</dbReference>
<dbReference type="PANTHER" id="PTHR33048">
    <property type="entry name" value="PTH11-LIKE INTEGRAL MEMBRANE PROTEIN (AFU_ORTHOLOGUE AFUA_5G11245)"/>
    <property type="match status" value="1"/>
</dbReference>
<feature type="domain" description="Rhodopsin" evidence="7">
    <location>
        <begin position="38"/>
        <end position="277"/>
    </location>
</feature>
<evidence type="ECO:0000313" key="8">
    <source>
        <dbReference type="EMBL" id="KAF2115353.1"/>
    </source>
</evidence>
<feature type="transmembrane region" description="Helical" evidence="6">
    <location>
        <begin position="245"/>
        <end position="269"/>
    </location>
</feature>
<feature type="transmembrane region" description="Helical" evidence="6">
    <location>
        <begin position="94"/>
        <end position="118"/>
    </location>
</feature>
<dbReference type="Pfam" id="PF20684">
    <property type="entry name" value="Fung_rhodopsin"/>
    <property type="match status" value="1"/>
</dbReference>
<evidence type="ECO:0000259" key="7">
    <source>
        <dbReference type="Pfam" id="PF20684"/>
    </source>
</evidence>
<dbReference type="PANTHER" id="PTHR33048:SF129">
    <property type="entry name" value="INTEGRAL MEMBRANE PROTEIN-RELATED"/>
    <property type="match status" value="1"/>
</dbReference>
<comment type="subcellular location">
    <subcellularLocation>
        <location evidence="1">Membrane</location>
        <topology evidence="1">Multi-pass membrane protein</topology>
    </subcellularLocation>
</comment>
<evidence type="ECO:0000256" key="4">
    <source>
        <dbReference type="ARBA" id="ARBA00023136"/>
    </source>
</evidence>
<dbReference type="GO" id="GO:0016020">
    <property type="term" value="C:membrane"/>
    <property type="evidence" value="ECO:0007669"/>
    <property type="project" value="UniProtKB-SubCell"/>
</dbReference>
<dbReference type="Proteomes" id="UP000799770">
    <property type="component" value="Unassembled WGS sequence"/>
</dbReference>
<protein>
    <recommendedName>
        <fullName evidence="7">Rhodopsin domain-containing protein</fullName>
    </recommendedName>
</protein>
<evidence type="ECO:0000256" key="6">
    <source>
        <dbReference type="SAM" id="Phobius"/>
    </source>
</evidence>
<dbReference type="InterPro" id="IPR052337">
    <property type="entry name" value="SAT4-like"/>
</dbReference>
<accession>A0A6A5Z8S5</accession>
<feature type="transmembrane region" description="Helical" evidence="6">
    <location>
        <begin position="213"/>
        <end position="233"/>
    </location>
</feature>
<evidence type="ECO:0000256" key="2">
    <source>
        <dbReference type="ARBA" id="ARBA00022692"/>
    </source>
</evidence>
<feature type="transmembrane region" description="Helical" evidence="6">
    <location>
        <begin position="176"/>
        <end position="201"/>
    </location>
</feature>
<dbReference type="InterPro" id="IPR049326">
    <property type="entry name" value="Rhodopsin_dom_fungi"/>
</dbReference>